<dbReference type="InterPro" id="IPR050491">
    <property type="entry name" value="AmpC-like"/>
</dbReference>
<dbReference type="Gene3D" id="3.40.710.10">
    <property type="entry name" value="DD-peptidase/beta-lactamase superfamily"/>
    <property type="match status" value="1"/>
</dbReference>
<organism evidence="2 3">
    <name type="scientific">Liquorilactobacillus oeni DSM 19972</name>
    <dbReference type="NCBI Taxonomy" id="1423777"/>
    <lineage>
        <taxon>Bacteria</taxon>
        <taxon>Bacillati</taxon>
        <taxon>Bacillota</taxon>
        <taxon>Bacilli</taxon>
        <taxon>Lactobacillales</taxon>
        <taxon>Lactobacillaceae</taxon>
        <taxon>Liquorilactobacillus</taxon>
    </lineage>
</organism>
<gene>
    <name evidence="2" type="ORF">FD46_GL000321</name>
</gene>
<dbReference type="STRING" id="1423777.FD46_GL000321"/>
<proteinExistence type="predicted"/>
<accession>A0A0R1MKQ7</accession>
<dbReference type="InterPro" id="IPR012338">
    <property type="entry name" value="Beta-lactam/transpept-like"/>
</dbReference>
<feature type="domain" description="Beta-lactamase-related" evidence="1">
    <location>
        <begin position="72"/>
        <end position="305"/>
    </location>
</feature>
<dbReference type="EMBL" id="AZEH01000019">
    <property type="protein sequence ID" value="KRL05989.1"/>
    <property type="molecule type" value="Genomic_DNA"/>
</dbReference>
<dbReference type="InterPro" id="IPR001466">
    <property type="entry name" value="Beta-lactam-related"/>
</dbReference>
<dbReference type="RefSeq" id="WP_057895321.1">
    <property type="nucleotide sequence ID" value="NZ_AZEH01000019.1"/>
</dbReference>
<dbReference type="PANTHER" id="PTHR46825">
    <property type="entry name" value="D-ALANYL-D-ALANINE-CARBOXYPEPTIDASE/ENDOPEPTIDASE AMPH"/>
    <property type="match status" value="1"/>
</dbReference>
<dbReference type="SUPFAM" id="SSF56601">
    <property type="entry name" value="beta-lactamase/transpeptidase-like"/>
    <property type="match status" value="1"/>
</dbReference>
<keyword evidence="3" id="KW-1185">Reference proteome</keyword>
<dbReference type="AlphaFoldDB" id="A0A0R1MKQ7"/>
<name>A0A0R1MKQ7_9LACO</name>
<dbReference type="Pfam" id="PF00144">
    <property type="entry name" value="Beta-lactamase"/>
    <property type="match status" value="1"/>
</dbReference>
<protein>
    <submittedName>
        <fullName evidence="2">Penicillin-binding protein (Beta-lactamase class C)</fullName>
    </submittedName>
</protein>
<comment type="caution">
    <text evidence="2">The sequence shown here is derived from an EMBL/GenBank/DDBJ whole genome shotgun (WGS) entry which is preliminary data.</text>
</comment>
<dbReference type="OrthoDB" id="2151402at2"/>
<dbReference type="Proteomes" id="UP000051686">
    <property type="component" value="Unassembled WGS sequence"/>
</dbReference>
<dbReference type="PATRIC" id="fig|1423777.3.peg.340"/>
<evidence type="ECO:0000313" key="3">
    <source>
        <dbReference type="Proteomes" id="UP000051686"/>
    </source>
</evidence>
<sequence length="390" mass="44480">MNKKKLFLRLFLLFIVVGIASKSIMFFDKANRQTQKQTIFEKNKIKKVDEKQKCASALKNFCRYADQQLKKNNFVGEALIIKNGKVVYQRGYGYANLEERRPNDSRSTYQIASLQKAATAMMIMQLEKKKRISLSDTLAKFYPKIKFANLVTIREMLNMTSGVSLSTLPQTVLSPNALINYTSSKIQIQVKSIGQQNYQPANYVLLAGILQKVTQQGYEQSFEKMIKKPLGLTETYFFDGNAKMMQNKALAYSQGQNKFLKEIKEKPFQYSNELGTGNLYMSVPDLYRMLSGFLSDKLLTSYETKILYTTFPPKNNYSAGLYHLAQLPQFTKRKIKSGYHIHGCEYGYETIGDLSVHGKNAVILQSNVANVHGSFNLTLDTSLYYGLSKF</sequence>
<dbReference type="PANTHER" id="PTHR46825:SF9">
    <property type="entry name" value="BETA-LACTAMASE-RELATED DOMAIN-CONTAINING PROTEIN"/>
    <property type="match status" value="1"/>
</dbReference>
<evidence type="ECO:0000259" key="1">
    <source>
        <dbReference type="Pfam" id="PF00144"/>
    </source>
</evidence>
<reference evidence="2 3" key="1">
    <citation type="journal article" date="2015" name="Genome Announc.">
        <title>Expanding the biotechnology potential of lactobacilli through comparative genomics of 213 strains and associated genera.</title>
        <authorList>
            <person name="Sun Z."/>
            <person name="Harris H.M."/>
            <person name="McCann A."/>
            <person name="Guo C."/>
            <person name="Argimon S."/>
            <person name="Zhang W."/>
            <person name="Yang X."/>
            <person name="Jeffery I.B."/>
            <person name="Cooney J.C."/>
            <person name="Kagawa T.F."/>
            <person name="Liu W."/>
            <person name="Song Y."/>
            <person name="Salvetti E."/>
            <person name="Wrobel A."/>
            <person name="Rasinkangas P."/>
            <person name="Parkhill J."/>
            <person name="Rea M.C."/>
            <person name="O'Sullivan O."/>
            <person name="Ritari J."/>
            <person name="Douillard F.P."/>
            <person name="Paul Ross R."/>
            <person name="Yang R."/>
            <person name="Briner A.E."/>
            <person name="Felis G.E."/>
            <person name="de Vos W.M."/>
            <person name="Barrangou R."/>
            <person name="Klaenhammer T.R."/>
            <person name="Caufield P.W."/>
            <person name="Cui Y."/>
            <person name="Zhang H."/>
            <person name="O'Toole P.W."/>
        </authorList>
    </citation>
    <scope>NUCLEOTIDE SEQUENCE [LARGE SCALE GENOMIC DNA]</scope>
    <source>
        <strain evidence="2 3">DSM 19972</strain>
    </source>
</reference>
<evidence type="ECO:0000313" key="2">
    <source>
        <dbReference type="EMBL" id="KRL05989.1"/>
    </source>
</evidence>